<dbReference type="AlphaFoldDB" id="A0A1M7CFT4"/>
<dbReference type="Gene3D" id="1.10.10.1320">
    <property type="entry name" value="Anti-sigma factor, zinc-finger domain"/>
    <property type="match status" value="1"/>
</dbReference>
<dbReference type="RefSeq" id="WP_188129867.1">
    <property type="nucleotide sequence ID" value="NZ_FRCB01000002.1"/>
</dbReference>
<proteinExistence type="predicted"/>
<keyword evidence="5 9" id="KW-1133">Transmembrane helix</keyword>
<dbReference type="GO" id="GO:0005886">
    <property type="term" value="C:plasma membrane"/>
    <property type="evidence" value="ECO:0007669"/>
    <property type="project" value="UniProtKB-SubCell"/>
</dbReference>
<evidence type="ECO:0000256" key="9">
    <source>
        <dbReference type="SAM" id="Phobius"/>
    </source>
</evidence>
<dbReference type="Pfam" id="PF10099">
    <property type="entry name" value="RskA_C"/>
    <property type="match status" value="1"/>
</dbReference>
<sequence>MSDALPERDADKALAGEYALGLLPPDEAVAFEARLASEPQLRALYADWAEDLARLTDRIDPVAPPPQIWAGTEERLFGSRGRVRPSAAWSGGWLGTLMGGITATVLVLALIVGADLMQRGPSGPSDPAYVAELVSEERNLILFAAYDAQQGTLFVERQSGAPAQNRTLELWLIAGSDAPVSLGVLPDARAGVIDIPEALRPRLEGAALAVSDEPEGGSPTGAPTGAVLAVAQITNT</sequence>
<evidence type="ECO:0000259" key="10">
    <source>
        <dbReference type="Pfam" id="PF10099"/>
    </source>
</evidence>
<dbReference type="Proteomes" id="UP000322545">
    <property type="component" value="Unassembled WGS sequence"/>
</dbReference>
<evidence type="ECO:0000256" key="7">
    <source>
        <dbReference type="ARBA" id="ARBA00029829"/>
    </source>
</evidence>
<gene>
    <name evidence="11" type="ORF">SAMN05443432_102140</name>
</gene>
<reference evidence="11 12" key="1">
    <citation type="submission" date="2016-11" db="EMBL/GenBank/DDBJ databases">
        <authorList>
            <person name="Varghese N."/>
            <person name="Submissions S."/>
        </authorList>
    </citation>
    <scope>NUCLEOTIDE SEQUENCE [LARGE SCALE GENOMIC DNA]</scope>
    <source>
        <strain evidence="11 12">DSM 28249</strain>
    </source>
</reference>
<evidence type="ECO:0000256" key="3">
    <source>
        <dbReference type="ARBA" id="ARBA00022475"/>
    </source>
</evidence>
<protein>
    <recommendedName>
        <fullName evidence="8">Regulator of SigK</fullName>
    </recommendedName>
    <alternativeName>
        <fullName evidence="7">Sigma-K anti-sigma factor RskA</fullName>
    </alternativeName>
</protein>
<organism evidence="11 12">
    <name type="scientific">Roseovarius litoreus</name>
    <dbReference type="NCBI Taxonomy" id="1155722"/>
    <lineage>
        <taxon>Bacteria</taxon>
        <taxon>Pseudomonadati</taxon>
        <taxon>Pseudomonadota</taxon>
        <taxon>Alphaproteobacteria</taxon>
        <taxon>Rhodobacterales</taxon>
        <taxon>Roseobacteraceae</taxon>
        <taxon>Roseovarius</taxon>
    </lineage>
</organism>
<feature type="transmembrane region" description="Helical" evidence="9">
    <location>
        <begin position="92"/>
        <end position="112"/>
    </location>
</feature>
<dbReference type="InterPro" id="IPR051474">
    <property type="entry name" value="Anti-sigma-K/W_factor"/>
</dbReference>
<dbReference type="InterPro" id="IPR018764">
    <property type="entry name" value="RskA_C"/>
</dbReference>
<evidence type="ECO:0000313" key="12">
    <source>
        <dbReference type="Proteomes" id="UP000322545"/>
    </source>
</evidence>
<evidence type="ECO:0000256" key="8">
    <source>
        <dbReference type="ARBA" id="ARBA00030803"/>
    </source>
</evidence>
<dbReference type="GO" id="GO:0006417">
    <property type="term" value="P:regulation of translation"/>
    <property type="evidence" value="ECO:0007669"/>
    <property type="project" value="TreeGrafter"/>
</dbReference>
<evidence type="ECO:0000256" key="1">
    <source>
        <dbReference type="ARBA" id="ARBA00004167"/>
    </source>
</evidence>
<evidence type="ECO:0000256" key="4">
    <source>
        <dbReference type="ARBA" id="ARBA00022692"/>
    </source>
</evidence>
<keyword evidence="4 9" id="KW-0812">Transmembrane</keyword>
<keyword evidence="12" id="KW-1185">Reference proteome</keyword>
<accession>A0A1M7CFT4</accession>
<name>A0A1M7CFT4_9RHOB</name>
<evidence type="ECO:0000256" key="2">
    <source>
        <dbReference type="ARBA" id="ARBA00004236"/>
    </source>
</evidence>
<dbReference type="PANTHER" id="PTHR37461">
    <property type="entry name" value="ANTI-SIGMA-K FACTOR RSKA"/>
    <property type="match status" value="1"/>
</dbReference>
<comment type="subcellular location">
    <subcellularLocation>
        <location evidence="2">Cell membrane</location>
    </subcellularLocation>
    <subcellularLocation>
        <location evidence="1">Membrane</location>
        <topology evidence="1">Single-pass membrane protein</topology>
    </subcellularLocation>
</comment>
<dbReference type="InterPro" id="IPR041916">
    <property type="entry name" value="Anti_sigma_zinc_sf"/>
</dbReference>
<keyword evidence="3" id="KW-1003">Cell membrane</keyword>
<evidence type="ECO:0000256" key="6">
    <source>
        <dbReference type="ARBA" id="ARBA00023136"/>
    </source>
</evidence>
<dbReference type="GO" id="GO:0016989">
    <property type="term" value="F:sigma factor antagonist activity"/>
    <property type="evidence" value="ECO:0007669"/>
    <property type="project" value="TreeGrafter"/>
</dbReference>
<dbReference type="PANTHER" id="PTHR37461:SF1">
    <property type="entry name" value="ANTI-SIGMA-K FACTOR RSKA"/>
    <property type="match status" value="1"/>
</dbReference>
<feature type="domain" description="Anti-sigma K factor RskA C-terminal" evidence="10">
    <location>
        <begin position="103"/>
        <end position="227"/>
    </location>
</feature>
<keyword evidence="6 9" id="KW-0472">Membrane</keyword>
<dbReference type="EMBL" id="FRCB01000002">
    <property type="protein sequence ID" value="SHL66065.1"/>
    <property type="molecule type" value="Genomic_DNA"/>
</dbReference>
<evidence type="ECO:0000256" key="5">
    <source>
        <dbReference type="ARBA" id="ARBA00022989"/>
    </source>
</evidence>
<evidence type="ECO:0000313" key="11">
    <source>
        <dbReference type="EMBL" id="SHL66065.1"/>
    </source>
</evidence>